<dbReference type="KEGG" id="dpx:DAPPUDRAFT_246499"/>
<dbReference type="InParanoid" id="E9GQN8"/>
<dbReference type="AlphaFoldDB" id="E9GQN8"/>
<dbReference type="Proteomes" id="UP000000305">
    <property type="component" value="Unassembled WGS sequence"/>
</dbReference>
<sequence>MRRTTSFDLVVLKMAIHGIVVAGIASNSLFAHVQLFLLRRNTQVKSRAKASCLFLESDIQPELTPPLYSGYTFIHHRVD</sequence>
<proteinExistence type="predicted"/>
<keyword evidence="1" id="KW-0472">Membrane</keyword>
<evidence type="ECO:0000313" key="2">
    <source>
        <dbReference type="EMBL" id="EFX78145.1"/>
    </source>
</evidence>
<name>E9GQN8_DAPPU</name>
<dbReference type="EMBL" id="GL732558">
    <property type="protein sequence ID" value="EFX78145.1"/>
    <property type="molecule type" value="Genomic_DNA"/>
</dbReference>
<gene>
    <name evidence="2" type="ORF">DAPPUDRAFT_246499</name>
</gene>
<protein>
    <submittedName>
        <fullName evidence="2">Uncharacterized protein</fullName>
    </submittedName>
</protein>
<keyword evidence="1" id="KW-0812">Transmembrane</keyword>
<feature type="transmembrane region" description="Helical" evidence="1">
    <location>
        <begin position="15"/>
        <end position="38"/>
    </location>
</feature>
<evidence type="ECO:0000313" key="3">
    <source>
        <dbReference type="Proteomes" id="UP000000305"/>
    </source>
</evidence>
<organism evidence="2 3">
    <name type="scientific">Daphnia pulex</name>
    <name type="common">Water flea</name>
    <dbReference type="NCBI Taxonomy" id="6669"/>
    <lineage>
        <taxon>Eukaryota</taxon>
        <taxon>Metazoa</taxon>
        <taxon>Ecdysozoa</taxon>
        <taxon>Arthropoda</taxon>
        <taxon>Crustacea</taxon>
        <taxon>Branchiopoda</taxon>
        <taxon>Diplostraca</taxon>
        <taxon>Cladocera</taxon>
        <taxon>Anomopoda</taxon>
        <taxon>Daphniidae</taxon>
        <taxon>Daphnia</taxon>
    </lineage>
</organism>
<keyword evidence="3" id="KW-1185">Reference proteome</keyword>
<dbReference type="HOGENOM" id="CLU_2608450_0_0_1"/>
<reference evidence="2 3" key="1">
    <citation type="journal article" date="2011" name="Science">
        <title>The ecoresponsive genome of Daphnia pulex.</title>
        <authorList>
            <person name="Colbourne J.K."/>
            <person name="Pfrender M.E."/>
            <person name="Gilbert D."/>
            <person name="Thomas W.K."/>
            <person name="Tucker A."/>
            <person name="Oakley T.H."/>
            <person name="Tokishita S."/>
            <person name="Aerts A."/>
            <person name="Arnold G.J."/>
            <person name="Basu M.K."/>
            <person name="Bauer D.J."/>
            <person name="Caceres C.E."/>
            <person name="Carmel L."/>
            <person name="Casola C."/>
            <person name="Choi J.H."/>
            <person name="Detter J.C."/>
            <person name="Dong Q."/>
            <person name="Dusheyko S."/>
            <person name="Eads B.D."/>
            <person name="Frohlich T."/>
            <person name="Geiler-Samerotte K.A."/>
            <person name="Gerlach D."/>
            <person name="Hatcher P."/>
            <person name="Jogdeo S."/>
            <person name="Krijgsveld J."/>
            <person name="Kriventseva E.V."/>
            <person name="Kultz D."/>
            <person name="Laforsch C."/>
            <person name="Lindquist E."/>
            <person name="Lopez J."/>
            <person name="Manak J.R."/>
            <person name="Muller J."/>
            <person name="Pangilinan J."/>
            <person name="Patwardhan R.P."/>
            <person name="Pitluck S."/>
            <person name="Pritham E.J."/>
            <person name="Rechtsteiner A."/>
            <person name="Rho M."/>
            <person name="Rogozin I.B."/>
            <person name="Sakarya O."/>
            <person name="Salamov A."/>
            <person name="Schaack S."/>
            <person name="Shapiro H."/>
            <person name="Shiga Y."/>
            <person name="Skalitzky C."/>
            <person name="Smith Z."/>
            <person name="Souvorov A."/>
            <person name="Sung W."/>
            <person name="Tang Z."/>
            <person name="Tsuchiya D."/>
            <person name="Tu H."/>
            <person name="Vos H."/>
            <person name="Wang M."/>
            <person name="Wolf Y.I."/>
            <person name="Yamagata H."/>
            <person name="Yamada T."/>
            <person name="Ye Y."/>
            <person name="Shaw J.R."/>
            <person name="Andrews J."/>
            <person name="Crease T.J."/>
            <person name="Tang H."/>
            <person name="Lucas S.M."/>
            <person name="Robertson H.M."/>
            <person name="Bork P."/>
            <person name="Koonin E.V."/>
            <person name="Zdobnov E.M."/>
            <person name="Grigoriev I.V."/>
            <person name="Lynch M."/>
            <person name="Boore J.L."/>
        </authorList>
    </citation>
    <scope>NUCLEOTIDE SEQUENCE [LARGE SCALE GENOMIC DNA]</scope>
</reference>
<accession>E9GQN8</accession>
<evidence type="ECO:0000256" key="1">
    <source>
        <dbReference type="SAM" id="Phobius"/>
    </source>
</evidence>
<keyword evidence="1" id="KW-1133">Transmembrane helix</keyword>